<reference evidence="1 2" key="1">
    <citation type="journal article" date="2018" name="Sci. Rep.">
        <title>Genome sequence of the cauliflower mushroom Sparassis crispa (Hanabiratake) and its association with beneficial usage.</title>
        <authorList>
            <person name="Kiyama R."/>
            <person name="Furutani Y."/>
            <person name="Kawaguchi K."/>
            <person name="Nakanishi T."/>
        </authorList>
    </citation>
    <scope>NUCLEOTIDE SEQUENCE [LARGE SCALE GENOMIC DNA]</scope>
</reference>
<dbReference type="EMBL" id="BFAD01000011">
    <property type="protein sequence ID" value="GBE87431.1"/>
    <property type="molecule type" value="Genomic_DNA"/>
</dbReference>
<dbReference type="AlphaFoldDB" id="A0A401GZ40"/>
<gene>
    <name evidence="1" type="ORF">SCP_1101070</name>
</gene>
<comment type="caution">
    <text evidence="1">The sequence shown here is derived from an EMBL/GenBank/DDBJ whole genome shotgun (WGS) entry which is preliminary data.</text>
</comment>
<dbReference type="InParanoid" id="A0A401GZ40"/>
<dbReference type="GeneID" id="38784348"/>
<dbReference type="RefSeq" id="XP_027618344.1">
    <property type="nucleotide sequence ID" value="XM_027762543.1"/>
</dbReference>
<protein>
    <submittedName>
        <fullName evidence="1">Uncharacterized protein</fullName>
    </submittedName>
</protein>
<organism evidence="1 2">
    <name type="scientific">Sparassis crispa</name>
    <dbReference type="NCBI Taxonomy" id="139825"/>
    <lineage>
        <taxon>Eukaryota</taxon>
        <taxon>Fungi</taxon>
        <taxon>Dikarya</taxon>
        <taxon>Basidiomycota</taxon>
        <taxon>Agaricomycotina</taxon>
        <taxon>Agaricomycetes</taxon>
        <taxon>Polyporales</taxon>
        <taxon>Sparassidaceae</taxon>
        <taxon>Sparassis</taxon>
    </lineage>
</organism>
<proteinExistence type="predicted"/>
<dbReference type="Proteomes" id="UP000287166">
    <property type="component" value="Unassembled WGS sequence"/>
</dbReference>
<evidence type="ECO:0000313" key="2">
    <source>
        <dbReference type="Proteomes" id="UP000287166"/>
    </source>
</evidence>
<keyword evidence="2" id="KW-1185">Reference proteome</keyword>
<sequence>MPPPQPPHLIIVDPITVPTPQLFNLLGGASTSSISTTTHDGISIAHSLHANPPPDYVPSWNFDKSPNHHAEGLTPEMAEEAMQTEMIEHSDQSIQTLVNPGEIKTPFSLTFSTALIGPQRTILLYVAYQ</sequence>
<name>A0A401GZ40_9APHY</name>
<evidence type="ECO:0000313" key="1">
    <source>
        <dbReference type="EMBL" id="GBE87431.1"/>
    </source>
</evidence>
<accession>A0A401GZ40</accession>